<feature type="region of interest" description="Disordered" evidence="1">
    <location>
        <begin position="176"/>
        <end position="196"/>
    </location>
</feature>
<proteinExistence type="predicted"/>
<evidence type="ECO:0008006" key="3">
    <source>
        <dbReference type="Google" id="ProtNLM"/>
    </source>
</evidence>
<gene>
    <name evidence="2" type="ORF">HZU44_13015</name>
</gene>
<evidence type="ECO:0000313" key="2">
    <source>
        <dbReference type="EMBL" id="QLK00819.1"/>
    </source>
</evidence>
<feature type="compositionally biased region" description="Basic and acidic residues" evidence="1">
    <location>
        <begin position="176"/>
        <end position="189"/>
    </location>
</feature>
<dbReference type="AlphaFoldDB" id="A0A7D6CGC1"/>
<protein>
    <recommendedName>
        <fullName evidence="3">SUKH-4 immunity protein</fullName>
    </recommendedName>
</protein>
<dbReference type="EMBL" id="CP058905">
    <property type="protein sequence ID" value="QLK00819.1"/>
    <property type="molecule type" value="Genomic_DNA"/>
</dbReference>
<sequence length="196" mass="21134">MGDERAGMARRAEGAEGLLLGRIVGDPWIVDLLRQFDFDLARVAGGPPEAVRLPNGEPLEMIAGDGAGGAFMLVGKGDTRPVLYVGSEGQGGLIATDLRAALALVVGISSIHDATAVPYGDDRGARLRDWLARTDEEIREYWPELDAERTRLRQALDLPEADGLLETLHRLAADEDHRPISEAGDRYEPMVDAPVA</sequence>
<accession>A0A7D6CGC1</accession>
<evidence type="ECO:0000256" key="1">
    <source>
        <dbReference type="SAM" id="MobiDB-lite"/>
    </source>
</evidence>
<name>A0A7D6CGC1_9ACTN</name>
<organism evidence="2">
    <name type="scientific">Micromonospora carbonacea</name>
    <dbReference type="NCBI Taxonomy" id="47853"/>
    <lineage>
        <taxon>Bacteria</taxon>
        <taxon>Bacillati</taxon>
        <taxon>Actinomycetota</taxon>
        <taxon>Actinomycetes</taxon>
        <taxon>Micromonosporales</taxon>
        <taxon>Micromonosporaceae</taxon>
        <taxon>Micromonospora</taxon>
    </lineage>
</organism>
<reference evidence="2" key="1">
    <citation type="submission" date="2020-08" db="EMBL/GenBank/DDBJ databases">
        <title>A bifunctional nitrone conjugated secondary metabolite targeting the ribosome.</title>
        <authorList>
            <person name="Limbrick E.M."/>
            <person name="Graf M."/>
            <person name="Derewacz D.K."/>
            <person name="Nguyen F."/>
            <person name="Spraggins J.M."/>
            <person name="Wieland M."/>
            <person name="Ynigez-Gutierrez A.E."/>
            <person name="Reisman B.J."/>
            <person name="Zinshteyn B."/>
            <person name="McCulloch K."/>
            <person name="Iverson T.M."/>
            <person name="Green R."/>
            <person name="Wilson D.N."/>
            <person name="Bachmann B.O."/>
        </authorList>
    </citation>
    <scope>NUCLEOTIDE SEQUENCE</scope>
    <source>
        <strain evidence="2">Africana</strain>
    </source>
</reference>